<evidence type="ECO:0000259" key="3">
    <source>
        <dbReference type="PROSITE" id="PS50102"/>
    </source>
</evidence>
<keyword evidence="1 2" id="KW-0694">RNA-binding</keyword>
<feature type="non-terminal residue" evidence="4">
    <location>
        <position position="1"/>
    </location>
</feature>
<dbReference type="Gene3D" id="3.30.70.330">
    <property type="match status" value="1"/>
</dbReference>
<dbReference type="InterPro" id="IPR035979">
    <property type="entry name" value="RBD_domain_sf"/>
</dbReference>
<dbReference type="InterPro" id="IPR052462">
    <property type="entry name" value="SLIRP/GR-RBP-like"/>
</dbReference>
<feature type="domain" description="RRM" evidence="3">
    <location>
        <begin position="56"/>
        <end position="127"/>
    </location>
</feature>
<dbReference type="InterPro" id="IPR000504">
    <property type="entry name" value="RRM_dom"/>
</dbReference>
<reference evidence="4 5" key="1">
    <citation type="journal article" date="2018" name="Front. Plant Sci.">
        <title>Red Clover (Trifolium pratense) and Zigzag Clover (T. medium) - A Picture of Genomic Similarities and Differences.</title>
        <authorList>
            <person name="Dluhosova J."/>
            <person name="Istvanek J."/>
            <person name="Nedelnik J."/>
            <person name="Repkova J."/>
        </authorList>
    </citation>
    <scope>NUCLEOTIDE SEQUENCE [LARGE SCALE GENOMIC DNA]</scope>
    <source>
        <strain evidence="5">cv. 10/8</strain>
        <tissue evidence="4">Leaf</tissue>
    </source>
</reference>
<dbReference type="Proteomes" id="UP000265520">
    <property type="component" value="Unassembled WGS sequence"/>
</dbReference>
<organism evidence="4 5">
    <name type="scientific">Trifolium medium</name>
    <dbReference type="NCBI Taxonomy" id="97028"/>
    <lineage>
        <taxon>Eukaryota</taxon>
        <taxon>Viridiplantae</taxon>
        <taxon>Streptophyta</taxon>
        <taxon>Embryophyta</taxon>
        <taxon>Tracheophyta</taxon>
        <taxon>Spermatophyta</taxon>
        <taxon>Magnoliopsida</taxon>
        <taxon>eudicotyledons</taxon>
        <taxon>Gunneridae</taxon>
        <taxon>Pentapetalae</taxon>
        <taxon>rosids</taxon>
        <taxon>fabids</taxon>
        <taxon>Fabales</taxon>
        <taxon>Fabaceae</taxon>
        <taxon>Papilionoideae</taxon>
        <taxon>50 kb inversion clade</taxon>
        <taxon>NPAAA clade</taxon>
        <taxon>Hologalegina</taxon>
        <taxon>IRL clade</taxon>
        <taxon>Trifolieae</taxon>
        <taxon>Trifolium</taxon>
    </lineage>
</organism>
<evidence type="ECO:0000313" key="5">
    <source>
        <dbReference type="Proteomes" id="UP000265520"/>
    </source>
</evidence>
<comment type="caution">
    <text evidence="4">The sequence shown here is derived from an EMBL/GenBank/DDBJ whole genome shotgun (WGS) entry which is preliminary data.</text>
</comment>
<evidence type="ECO:0000256" key="2">
    <source>
        <dbReference type="PROSITE-ProRule" id="PRU00176"/>
    </source>
</evidence>
<dbReference type="PROSITE" id="PS50102">
    <property type="entry name" value="RRM"/>
    <property type="match status" value="1"/>
</dbReference>
<keyword evidence="5" id="KW-1185">Reference proteome</keyword>
<evidence type="ECO:0000313" key="4">
    <source>
        <dbReference type="EMBL" id="MCH94839.1"/>
    </source>
</evidence>
<dbReference type="GO" id="GO:0003723">
    <property type="term" value="F:RNA binding"/>
    <property type="evidence" value="ECO:0007669"/>
    <property type="project" value="UniProtKB-UniRule"/>
</dbReference>
<dbReference type="Pfam" id="PF00076">
    <property type="entry name" value="RRM_1"/>
    <property type="match status" value="1"/>
</dbReference>
<dbReference type="InterPro" id="IPR012677">
    <property type="entry name" value="Nucleotide-bd_a/b_plait_sf"/>
</dbReference>
<dbReference type="EMBL" id="LXQA010028289">
    <property type="protein sequence ID" value="MCH94839.1"/>
    <property type="molecule type" value="Genomic_DNA"/>
</dbReference>
<dbReference type="PANTHER" id="PTHR48027">
    <property type="entry name" value="HETEROGENEOUS NUCLEAR RIBONUCLEOPROTEIN 87F-RELATED"/>
    <property type="match status" value="1"/>
</dbReference>
<dbReference type="AlphaFoldDB" id="A0A392N6N8"/>
<name>A0A392N6N8_9FABA</name>
<accession>A0A392N6N8</accession>
<evidence type="ECO:0000256" key="1">
    <source>
        <dbReference type="ARBA" id="ARBA00022884"/>
    </source>
</evidence>
<protein>
    <submittedName>
        <fullName evidence="4">Putative RNA-binding protein</fullName>
    </submittedName>
</protein>
<dbReference type="SUPFAM" id="SSF54928">
    <property type="entry name" value="RNA-binding domain, RBD"/>
    <property type="match status" value="1"/>
</dbReference>
<proteinExistence type="predicted"/>
<dbReference type="SMART" id="SM00360">
    <property type="entry name" value="RRM"/>
    <property type="match status" value="1"/>
</dbReference>
<sequence length="127" mass="14354">AFQLHGEIEEGNVMLDRDTGKSAQFTLSAPSKFFNGVCRLDDETRRIRSAPDLSERNLYIGNLSREVTREMLLNYFERHGDIEECLVICQRHKHSNVSSFSGIVTYKTAEAAKKAICDLDQKTIGSL</sequence>